<organism evidence="4 5">
    <name type="scientific">Cereibacter changlensis JA139</name>
    <dbReference type="NCBI Taxonomy" id="1188249"/>
    <lineage>
        <taxon>Bacteria</taxon>
        <taxon>Pseudomonadati</taxon>
        <taxon>Pseudomonadota</taxon>
        <taxon>Alphaproteobacteria</taxon>
        <taxon>Rhodobacterales</taxon>
        <taxon>Paracoccaceae</taxon>
        <taxon>Cereibacter</taxon>
    </lineage>
</organism>
<keyword evidence="2" id="KW-0732">Signal</keyword>
<evidence type="ECO:0000313" key="5">
    <source>
        <dbReference type="Proteomes" id="UP000241010"/>
    </source>
</evidence>
<name>A0A2T4JNY8_9RHOB</name>
<reference evidence="4 5" key="1">
    <citation type="submission" date="2018-03" db="EMBL/GenBank/DDBJ databases">
        <title>Cereibacter changlensis.</title>
        <authorList>
            <person name="Meyer T.E."/>
            <person name="Miller S."/>
            <person name="Lodha T."/>
            <person name="Gandham S."/>
            <person name="Chintalapati S."/>
            <person name="Chintalapati V.R."/>
        </authorList>
    </citation>
    <scope>NUCLEOTIDE SEQUENCE [LARGE SCALE GENOMIC DNA]</scope>
    <source>
        <strain evidence="4 5">JA139</strain>
    </source>
</reference>
<dbReference type="InterPro" id="IPR027367">
    <property type="entry name" value="Gly-zipper_YMGG"/>
</dbReference>
<dbReference type="PROSITE" id="PS51257">
    <property type="entry name" value="PROKAR_LIPOPROTEIN"/>
    <property type="match status" value="1"/>
</dbReference>
<evidence type="ECO:0000256" key="1">
    <source>
        <dbReference type="ARBA" id="ARBA00017922"/>
    </source>
</evidence>
<dbReference type="EMBL" id="PZKG01000215">
    <property type="protein sequence ID" value="PTE19611.1"/>
    <property type="molecule type" value="Genomic_DNA"/>
</dbReference>
<dbReference type="Proteomes" id="UP000241010">
    <property type="component" value="Unassembled WGS sequence"/>
</dbReference>
<accession>A0A2T4JNY8</accession>
<dbReference type="AlphaFoldDB" id="A0A2T4JNY8"/>
<sequence>MKKIFLALPIMAVLAGCETPNQNQAAGALTGAALGAAVSGDDDRLTGAAVGAATGAIAGSLIGQNSNGQCTYRNARGQTFYGPC</sequence>
<feature type="domain" description="YMGG-like Gly-zipper" evidence="3">
    <location>
        <begin position="25"/>
        <end position="64"/>
    </location>
</feature>
<keyword evidence="5" id="KW-1185">Reference proteome</keyword>
<dbReference type="RefSeq" id="WP_107665887.1">
    <property type="nucleotide sequence ID" value="NZ_PZKG01000215.1"/>
</dbReference>
<dbReference type="InterPro" id="IPR012640">
    <property type="entry name" value="Membr_lipoprot_lipid_attach_CS"/>
</dbReference>
<gene>
    <name evidence="4" type="ORF">C5F48_21995</name>
</gene>
<proteinExistence type="predicted"/>
<evidence type="ECO:0000256" key="2">
    <source>
        <dbReference type="ARBA" id="ARBA00022729"/>
    </source>
</evidence>
<evidence type="ECO:0000313" key="4">
    <source>
        <dbReference type="EMBL" id="PTE19611.1"/>
    </source>
</evidence>
<dbReference type="Pfam" id="PF13441">
    <property type="entry name" value="Gly-zipper_YMGG"/>
    <property type="match status" value="1"/>
</dbReference>
<dbReference type="Pfam" id="PF08139">
    <property type="entry name" value="LPAM_1"/>
    <property type="match status" value="1"/>
</dbReference>
<evidence type="ECO:0000259" key="3">
    <source>
        <dbReference type="Pfam" id="PF13441"/>
    </source>
</evidence>
<protein>
    <recommendedName>
        <fullName evidence="1">Type IV secretion system putative lipoprotein virB7</fullName>
    </recommendedName>
</protein>
<comment type="caution">
    <text evidence="4">The sequence shown here is derived from an EMBL/GenBank/DDBJ whole genome shotgun (WGS) entry which is preliminary data.</text>
</comment>